<comment type="caution">
    <text evidence="2">The sequence shown here is derived from an EMBL/GenBank/DDBJ whole genome shotgun (WGS) entry which is preliminary data.</text>
</comment>
<accession>S8C269</accession>
<feature type="compositionally biased region" description="Polar residues" evidence="1">
    <location>
        <begin position="245"/>
        <end position="261"/>
    </location>
</feature>
<feature type="compositionally biased region" description="Basic residues" evidence="1">
    <location>
        <begin position="14"/>
        <end position="24"/>
    </location>
</feature>
<evidence type="ECO:0000313" key="3">
    <source>
        <dbReference type="Proteomes" id="UP000015100"/>
    </source>
</evidence>
<name>S8C269_DACHA</name>
<feature type="compositionally biased region" description="Acidic residues" evidence="1">
    <location>
        <begin position="226"/>
        <end position="235"/>
    </location>
</feature>
<feature type="compositionally biased region" description="Basic residues" evidence="1">
    <location>
        <begin position="437"/>
        <end position="446"/>
    </location>
</feature>
<sequence length="482" mass="52752">MATAVQSPSSHPHTSYRHHHHHHTFSSSTTSPSHSSATPRSTLHKHSSSYRTIGSGAGMASYSSYASSTGGARPGSSYENQPQHLHGKLHKRSISKETSVSVPSPTEEEFFPTDASSSHHHKKGIIKPLALLKKVGSSSSGSAKLDLGKENGGPGGVYYSSSSPYIGGRSSATDVASFVPTHRQQHKRTTSGTSANSNGSAPSHYARRYAPTPTQSYPNSIGGDSESADDDEDNDYVGAFGGKKSVQQQQQPLRIVTSSTGLPLALPPRIPISESAPISPVTPLGRSLTVDSIDRKRNDSIDKKRKDSIDRKRKIVGGRNSSEEYVENMKKAREKFEEQERKKEEKEERKARKSISKEDRRRSISKEESRRPSNDGTIASNPAPKSRWTFGRHSTPDLGTSSNEKTIGIPYGGGPKTAGASLRNVPIRAAEEGRRSRNEKRGHHVHGAGPRGFKNQWQGFVMWVQIGFVRMGRKVRRFFEKK</sequence>
<dbReference type="HOGENOM" id="CLU_566217_0_0_1"/>
<dbReference type="AlphaFoldDB" id="S8C269"/>
<reference evidence="3" key="2">
    <citation type="submission" date="2013-04" db="EMBL/GenBank/DDBJ databases">
        <title>Genomic mechanisms accounting for the adaptation to parasitism in nematode-trapping fungi.</title>
        <authorList>
            <person name="Ahren D.G."/>
        </authorList>
    </citation>
    <scope>NUCLEOTIDE SEQUENCE [LARGE SCALE GENOMIC DNA]</scope>
    <source>
        <strain evidence="3">CBS 200.50</strain>
    </source>
</reference>
<dbReference type="OMA" id="FATYEEP"/>
<evidence type="ECO:0000313" key="2">
    <source>
        <dbReference type="EMBL" id="EPS41717.1"/>
    </source>
</evidence>
<organism evidence="2 3">
    <name type="scientific">Dactylellina haptotyla (strain CBS 200.50)</name>
    <name type="common">Nematode-trapping fungus</name>
    <name type="synonym">Monacrosporium haptotylum</name>
    <dbReference type="NCBI Taxonomy" id="1284197"/>
    <lineage>
        <taxon>Eukaryota</taxon>
        <taxon>Fungi</taxon>
        <taxon>Dikarya</taxon>
        <taxon>Ascomycota</taxon>
        <taxon>Pezizomycotina</taxon>
        <taxon>Orbiliomycetes</taxon>
        <taxon>Orbiliales</taxon>
        <taxon>Orbiliaceae</taxon>
        <taxon>Dactylellina</taxon>
    </lineage>
</organism>
<proteinExistence type="predicted"/>
<feature type="region of interest" description="Disordered" evidence="1">
    <location>
        <begin position="169"/>
        <end position="450"/>
    </location>
</feature>
<keyword evidence="3" id="KW-1185">Reference proteome</keyword>
<dbReference type="EMBL" id="AQGS01000224">
    <property type="protein sequence ID" value="EPS41717.1"/>
    <property type="molecule type" value="Genomic_DNA"/>
</dbReference>
<reference evidence="2 3" key="1">
    <citation type="journal article" date="2013" name="PLoS Genet.">
        <title>Genomic mechanisms accounting for the adaptation to parasitism in nematode-trapping fungi.</title>
        <authorList>
            <person name="Meerupati T."/>
            <person name="Andersson K.M."/>
            <person name="Friman E."/>
            <person name="Kumar D."/>
            <person name="Tunlid A."/>
            <person name="Ahren D."/>
        </authorList>
    </citation>
    <scope>NUCLEOTIDE SEQUENCE [LARGE SCALE GENOMIC DNA]</scope>
    <source>
        <strain evidence="2 3">CBS 200.50</strain>
    </source>
</reference>
<feature type="compositionally biased region" description="Low complexity" evidence="1">
    <location>
        <begin position="58"/>
        <end position="71"/>
    </location>
</feature>
<feature type="compositionally biased region" description="Low complexity" evidence="1">
    <location>
        <begin position="190"/>
        <end position="201"/>
    </location>
</feature>
<protein>
    <submittedName>
        <fullName evidence="2">Uncharacterized protein</fullName>
    </submittedName>
</protein>
<feature type="compositionally biased region" description="Basic and acidic residues" evidence="1">
    <location>
        <begin position="292"/>
        <end position="310"/>
    </location>
</feature>
<feature type="compositionally biased region" description="Low complexity" evidence="1">
    <location>
        <begin position="25"/>
        <end position="41"/>
    </location>
</feature>
<evidence type="ECO:0000256" key="1">
    <source>
        <dbReference type="SAM" id="MobiDB-lite"/>
    </source>
</evidence>
<feature type="compositionally biased region" description="Basic and acidic residues" evidence="1">
    <location>
        <begin position="327"/>
        <end position="373"/>
    </location>
</feature>
<dbReference type="Proteomes" id="UP000015100">
    <property type="component" value="Unassembled WGS sequence"/>
</dbReference>
<gene>
    <name evidence="2" type="ORF">H072_4419</name>
</gene>
<dbReference type="OrthoDB" id="5377213at2759"/>
<feature type="region of interest" description="Disordered" evidence="1">
    <location>
        <begin position="1"/>
        <end position="122"/>
    </location>
</feature>